<evidence type="ECO:0000313" key="2">
    <source>
        <dbReference type="EMBL" id="WAH37650.1"/>
    </source>
</evidence>
<organism evidence="2 3">
    <name type="scientific">Alicyclobacillus dauci</name>
    <dbReference type="NCBI Taxonomy" id="1475485"/>
    <lineage>
        <taxon>Bacteria</taxon>
        <taxon>Bacillati</taxon>
        <taxon>Bacillota</taxon>
        <taxon>Bacilli</taxon>
        <taxon>Bacillales</taxon>
        <taxon>Alicyclobacillaceae</taxon>
        <taxon>Alicyclobacillus</taxon>
    </lineage>
</organism>
<dbReference type="Proteomes" id="UP001164803">
    <property type="component" value="Chromosome"/>
</dbReference>
<sequence>MEITKGVHLLESTKGSFVYLVLDANEPLLIDTGNPGRHLKIERELNELGVKLTDIAHLLLTHSDVDHIGNAKSLKSASSAKLWAPKDDLPYIHRTQKPKGLRRLISATIKADIPEIDAFYEPGQRIGQVEMIPTPGHTPGHVSFRYGDVLFTGDLVMSSRGKLKPSPGFLTEDKARLRQSIHEVGRLDFNYVCPAHGSPVRRGNLWDALMT</sequence>
<dbReference type="RefSeq" id="WP_268045162.1">
    <property type="nucleotide sequence ID" value="NZ_CP104064.1"/>
</dbReference>
<feature type="domain" description="Metallo-beta-lactamase" evidence="1">
    <location>
        <begin position="15"/>
        <end position="196"/>
    </location>
</feature>
<dbReference type="CDD" id="cd07721">
    <property type="entry name" value="yflN-like_MBL-fold"/>
    <property type="match status" value="1"/>
</dbReference>
<dbReference type="Pfam" id="PF00753">
    <property type="entry name" value="Lactamase_B"/>
    <property type="match status" value="1"/>
</dbReference>
<name>A0ABY6Z458_9BACL</name>
<dbReference type="Gene3D" id="3.60.15.10">
    <property type="entry name" value="Ribonuclease Z/Hydroxyacylglutathione hydrolase-like"/>
    <property type="match status" value="1"/>
</dbReference>
<protein>
    <submittedName>
        <fullName evidence="2">MBL fold metallo-hydrolase</fullName>
    </submittedName>
</protein>
<dbReference type="InterPro" id="IPR001279">
    <property type="entry name" value="Metallo-B-lactamas"/>
</dbReference>
<dbReference type="PANTHER" id="PTHR42951">
    <property type="entry name" value="METALLO-BETA-LACTAMASE DOMAIN-CONTAINING"/>
    <property type="match status" value="1"/>
</dbReference>
<accession>A0ABY6Z458</accession>
<dbReference type="InterPro" id="IPR036866">
    <property type="entry name" value="RibonucZ/Hydroxyglut_hydro"/>
</dbReference>
<proteinExistence type="predicted"/>
<dbReference type="SMART" id="SM00849">
    <property type="entry name" value="Lactamase_B"/>
    <property type="match status" value="1"/>
</dbReference>
<dbReference type="InterPro" id="IPR050855">
    <property type="entry name" value="NDM-1-like"/>
</dbReference>
<dbReference type="SUPFAM" id="SSF56281">
    <property type="entry name" value="Metallo-hydrolase/oxidoreductase"/>
    <property type="match status" value="1"/>
</dbReference>
<gene>
    <name evidence="2" type="ORF">NZD86_03730</name>
</gene>
<keyword evidence="3" id="KW-1185">Reference proteome</keyword>
<dbReference type="EMBL" id="CP104064">
    <property type="protein sequence ID" value="WAH37650.1"/>
    <property type="molecule type" value="Genomic_DNA"/>
</dbReference>
<evidence type="ECO:0000259" key="1">
    <source>
        <dbReference type="SMART" id="SM00849"/>
    </source>
</evidence>
<reference evidence="2" key="1">
    <citation type="submission" date="2022-08" db="EMBL/GenBank/DDBJ databases">
        <title>Alicyclobacillus dauci DSM2870, complete genome.</title>
        <authorList>
            <person name="Wang Q."/>
            <person name="Cai R."/>
            <person name="Wang Z."/>
        </authorList>
    </citation>
    <scope>NUCLEOTIDE SEQUENCE</scope>
    <source>
        <strain evidence="2">DSM 28700</strain>
    </source>
</reference>
<evidence type="ECO:0000313" key="3">
    <source>
        <dbReference type="Proteomes" id="UP001164803"/>
    </source>
</evidence>